<accession>A0A2P5WXG3</accession>
<dbReference type="NCBIfam" id="NF041083">
    <property type="entry name" value="thermosome_beta"/>
    <property type="match status" value="1"/>
</dbReference>
<dbReference type="CDD" id="cd03335">
    <property type="entry name" value="TCP1_alpha"/>
    <property type="match status" value="1"/>
</dbReference>
<dbReference type="InterPro" id="IPR017998">
    <property type="entry name" value="Chaperone_TCP-1"/>
</dbReference>
<evidence type="ECO:0000256" key="6">
    <source>
        <dbReference type="ARBA" id="ARBA00022840"/>
    </source>
</evidence>
<dbReference type="FunFam" id="1.10.560.10:FF:000070">
    <property type="entry name" value="Uncharacterized protein"/>
    <property type="match status" value="1"/>
</dbReference>
<comment type="similarity">
    <text evidence="2 10">Belongs to the TCP-1 chaperonin family.</text>
</comment>
<name>A0A2P5WXG3_GOSBA</name>
<dbReference type="EMBL" id="KZ666186">
    <property type="protein sequence ID" value="PPR95786.1"/>
    <property type="molecule type" value="Genomic_DNA"/>
</dbReference>
<comment type="function">
    <text evidence="8">Molecular chaperone; assists the folding of proteins upon ATP hydrolysis. Known to play a role, in vitro, in the folding of actin and tubulin.</text>
</comment>
<keyword evidence="7 10" id="KW-0143">Chaperone</keyword>
<dbReference type="NCBIfam" id="NF041082">
    <property type="entry name" value="thermosome_alpha"/>
    <property type="match status" value="1"/>
</dbReference>
<evidence type="ECO:0000256" key="9">
    <source>
        <dbReference type="ARBA" id="ARBA00030049"/>
    </source>
</evidence>
<dbReference type="SUPFAM" id="SSF56112">
    <property type="entry name" value="Protein kinase-like (PK-like)"/>
    <property type="match status" value="1"/>
</dbReference>
<dbReference type="OrthoDB" id="10248520at2759"/>
<reference evidence="11 12" key="1">
    <citation type="submission" date="2015-01" db="EMBL/GenBank/DDBJ databases">
        <title>Genome of allotetraploid Gossypium barbadense reveals genomic plasticity and fiber elongation in cotton evolution.</title>
        <authorList>
            <person name="Chen X."/>
            <person name="Liu X."/>
            <person name="Zhao B."/>
            <person name="Zheng H."/>
            <person name="Hu Y."/>
            <person name="Lu G."/>
            <person name="Yang C."/>
            <person name="Chen J."/>
            <person name="Shan C."/>
            <person name="Zhang L."/>
            <person name="Zhou Y."/>
            <person name="Wang L."/>
            <person name="Guo W."/>
            <person name="Bai Y."/>
            <person name="Ruan J."/>
            <person name="Shangguan X."/>
            <person name="Mao Y."/>
            <person name="Jiang J."/>
            <person name="Zhu Y."/>
            <person name="Lei J."/>
            <person name="Kang H."/>
            <person name="Chen S."/>
            <person name="He X."/>
            <person name="Wang R."/>
            <person name="Wang Y."/>
            <person name="Chen J."/>
            <person name="Wang L."/>
            <person name="Yu S."/>
            <person name="Wang B."/>
            <person name="Wei J."/>
            <person name="Song S."/>
            <person name="Lu X."/>
            <person name="Gao Z."/>
            <person name="Gu W."/>
            <person name="Deng X."/>
            <person name="Ma D."/>
            <person name="Wang S."/>
            <person name="Liang W."/>
            <person name="Fang L."/>
            <person name="Cai C."/>
            <person name="Zhu X."/>
            <person name="Zhou B."/>
            <person name="Zhang Y."/>
            <person name="Chen Z."/>
            <person name="Xu S."/>
            <person name="Zhu R."/>
            <person name="Wang S."/>
            <person name="Zhang T."/>
            <person name="Zhao G."/>
        </authorList>
    </citation>
    <scope>NUCLEOTIDE SEQUENCE [LARGE SCALE GENOMIC DNA]</scope>
    <source>
        <strain evidence="12">cv. Xinhai21</strain>
        <tissue evidence="11">Leaf</tissue>
    </source>
</reference>
<dbReference type="GO" id="GO:0005737">
    <property type="term" value="C:cytoplasm"/>
    <property type="evidence" value="ECO:0007669"/>
    <property type="project" value="UniProtKB-SubCell"/>
</dbReference>
<dbReference type="SUPFAM" id="SSF54849">
    <property type="entry name" value="GroEL-intermediate domain like"/>
    <property type="match status" value="1"/>
</dbReference>
<dbReference type="InterPro" id="IPR053374">
    <property type="entry name" value="TCP-1_chaperonin"/>
</dbReference>
<dbReference type="NCBIfam" id="TIGR02340">
    <property type="entry name" value="chap_CCT_alpha"/>
    <property type="match status" value="1"/>
</dbReference>
<comment type="subcellular location">
    <subcellularLocation>
        <location evidence="1">Cytoplasm</location>
    </subcellularLocation>
</comment>
<dbReference type="GO" id="GO:0016887">
    <property type="term" value="F:ATP hydrolysis activity"/>
    <property type="evidence" value="ECO:0007669"/>
    <property type="project" value="InterPro"/>
</dbReference>
<dbReference type="Gene3D" id="1.10.560.10">
    <property type="entry name" value="GroEL-like equatorial domain"/>
    <property type="match status" value="1"/>
</dbReference>
<dbReference type="InterPro" id="IPR012715">
    <property type="entry name" value="Chap_CCT_alpha"/>
</dbReference>
<dbReference type="FunFam" id="3.50.7.10:FF:000009">
    <property type="entry name" value="T-complex protein 1 subunit alpha"/>
    <property type="match status" value="1"/>
</dbReference>
<dbReference type="PROSITE" id="PS00751">
    <property type="entry name" value="TCP1_2"/>
    <property type="match status" value="1"/>
</dbReference>
<dbReference type="InterPro" id="IPR002423">
    <property type="entry name" value="Cpn60/GroEL/TCP-1"/>
</dbReference>
<organism evidence="11 12">
    <name type="scientific">Gossypium barbadense</name>
    <name type="common">Sea Island cotton</name>
    <name type="synonym">Hibiscus barbadensis</name>
    <dbReference type="NCBI Taxonomy" id="3634"/>
    <lineage>
        <taxon>Eukaryota</taxon>
        <taxon>Viridiplantae</taxon>
        <taxon>Streptophyta</taxon>
        <taxon>Embryophyta</taxon>
        <taxon>Tracheophyta</taxon>
        <taxon>Spermatophyta</taxon>
        <taxon>Magnoliopsida</taxon>
        <taxon>eudicotyledons</taxon>
        <taxon>Gunneridae</taxon>
        <taxon>Pentapetalae</taxon>
        <taxon>rosids</taxon>
        <taxon>malvids</taxon>
        <taxon>Malvales</taxon>
        <taxon>Malvaceae</taxon>
        <taxon>Malvoideae</taxon>
        <taxon>Gossypium</taxon>
    </lineage>
</organism>
<sequence>MAIAAQAPDILGERQSGQDVRTQNVMACQAVANIVKSSLGPVGLDKMLVDDIGDVTITNDGATILKMLEVEHPAAKVLVELAELQDREVGDGTTSVVIVAAEFLKRANDLVRNKIHPTSIISGFRLAMREACKYVEEKLAVKVEKLGKDSLVNCAKTSMSSKLIAGDSDFFANLVVEAVLAVKMTNARGEVRYPIKGINVLKAHGKSARDSYLLNGYALNTGRAAQGMPLRVSPAKIACLDFNLQKTKMQLGVQVLVTDPRELEKIRQREADMTKERIEKLLKAGANVVLTTKGIDDMALKARAIAVRRVRKEDMRHVAKATGATMVSTFADMEGEETFDSSLLGFADEVVEERIADDDVVMIKGTKSTSAVSMILRGANDYMLDEMERALHDAFSIVKRTLESNTVVAGGGAVEAALSVYLEYLATTLGSREQLAIAEFAEALLIIPKVLAVNAAKDATELVAKLRAYHHTAQTKADKKHFSNMGLDLLNGTVRNNLEAGVIEPAMSKVKIIQFPNVHPLAIDLAQKMLTFDPKQRITVEEALAHPYLTALHDISDEPVCMIPFSFDFEQHALTMAQMKELVYEEALAFNPDYSLQ</sequence>
<dbReference type="GO" id="GO:0005524">
    <property type="term" value="F:ATP binding"/>
    <property type="evidence" value="ECO:0007669"/>
    <property type="project" value="UniProtKB-KW"/>
</dbReference>
<dbReference type="PROSITE" id="PS00750">
    <property type="entry name" value="TCP1_1"/>
    <property type="match status" value="1"/>
</dbReference>
<keyword evidence="5 10" id="KW-0547">Nucleotide-binding</keyword>
<evidence type="ECO:0000313" key="12">
    <source>
        <dbReference type="Proteomes" id="UP000239757"/>
    </source>
</evidence>
<dbReference type="InterPro" id="IPR027410">
    <property type="entry name" value="TCP-1-like_intermed_sf"/>
</dbReference>
<dbReference type="PROSITE" id="PS00995">
    <property type="entry name" value="TCP1_3"/>
    <property type="match status" value="1"/>
</dbReference>
<dbReference type="PRINTS" id="PR00304">
    <property type="entry name" value="TCOMPLEXTCP1"/>
</dbReference>
<dbReference type="Proteomes" id="UP000239757">
    <property type="component" value="Unassembled WGS sequence"/>
</dbReference>
<dbReference type="SUPFAM" id="SSF48592">
    <property type="entry name" value="GroEL equatorial domain-like"/>
    <property type="match status" value="1"/>
</dbReference>
<evidence type="ECO:0000256" key="4">
    <source>
        <dbReference type="ARBA" id="ARBA00022490"/>
    </source>
</evidence>
<keyword evidence="6 10" id="KW-0067">ATP-binding</keyword>
<evidence type="ECO:0000256" key="3">
    <source>
        <dbReference type="ARBA" id="ARBA00014424"/>
    </source>
</evidence>
<protein>
    <recommendedName>
        <fullName evidence="3">T-complex protein 1 subunit alpha</fullName>
    </recommendedName>
    <alternativeName>
        <fullName evidence="9">CCT-alpha</fullName>
    </alternativeName>
</protein>
<dbReference type="AlphaFoldDB" id="A0A2P5WXG3"/>
<evidence type="ECO:0000256" key="8">
    <source>
        <dbReference type="ARBA" id="ARBA00024677"/>
    </source>
</evidence>
<keyword evidence="4" id="KW-0963">Cytoplasm</keyword>
<dbReference type="PANTHER" id="PTHR11353">
    <property type="entry name" value="CHAPERONIN"/>
    <property type="match status" value="1"/>
</dbReference>
<proteinExistence type="inferred from homology"/>
<dbReference type="InterPro" id="IPR011009">
    <property type="entry name" value="Kinase-like_dom_sf"/>
</dbReference>
<dbReference type="Gene3D" id="3.50.7.10">
    <property type="entry name" value="GroEL"/>
    <property type="match status" value="1"/>
</dbReference>
<dbReference type="SUPFAM" id="SSF52029">
    <property type="entry name" value="GroEL apical domain-like"/>
    <property type="match status" value="1"/>
</dbReference>
<evidence type="ECO:0000313" key="11">
    <source>
        <dbReference type="EMBL" id="PPR95786.1"/>
    </source>
</evidence>
<dbReference type="Gene3D" id="3.30.260.10">
    <property type="entry name" value="TCP-1-like chaperonin intermediate domain"/>
    <property type="match status" value="1"/>
</dbReference>
<evidence type="ECO:0000256" key="7">
    <source>
        <dbReference type="ARBA" id="ARBA00023186"/>
    </source>
</evidence>
<dbReference type="InterPro" id="IPR002194">
    <property type="entry name" value="Chaperonin_TCP-1_CS"/>
</dbReference>
<evidence type="ECO:0000256" key="1">
    <source>
        <dbReference type="ARBA" id="ARBA00004496"/>
    </source>
</evidence>
<dbReference type="GO" id="GO:0051082">
    <property type="term" value="F:unfolded protein binding"/>
    <property type="evidence" value="ECO:0007669"/>
    <property type="project" value="InterPro"/>
</dbReference>
<dbReference type="InterPro" id="IPR027409">
    <property type="entry name" value="GroEL-like_apical_dom_sf"/>
</dbReference>
<evidence type="ECO:0000256" key="5">
    <source>
        <dbReference type="ARBA" id="ARBA00022741"/>
    </source>
</evidence>
<dbReference type="InterPro" id="IPR027413">
    <property type="entry name" value="GROEL-like_equatorial_sf"/>
</dbReference>
<dbReference type="Pfam" id="PF00118">
    <property type="entry name" value="Cpn60_TCP1"/>
    <property type="match status" value="1"/>
</dbReference>
<evidence type="ECO:0000256" key="10">
    <source>
        <dbReference type="RuleBase" id="RU004187"/>
    </source>
</evidence>
<gene>
    <name evidence="11" type="ORF">GOBAR_AA24884</name>
</gene>
<dbReference type="GO" id="GO:0140662">
    <property type="term" value="F:ATP-dependent protein folding chaperone"/>
    <property type="evidence" value="ECO:0007669"/>
    <property type="project" value="InterPro"/>
</dbReference>
<evidence type="ECO:0000256" key="2">
    <source>
        <dbReference type="ARBA" id="ARBA00008020"/>
    </source>
</evidence>
<dbReference type="InterPro" id="IPR054827">
    <property type="entry name" value="thermosome_alpha"/>
</dbReference>